<sequence>MTSLRRLALAACALPLTAQAARPLTLHDDIHRALVRAMAHADSFDATTDGAPGGRTRHLLAQLLVRPGEFYSPLAASPTFTNELWWPDFIATFERGIGEDAVLHGLQRQLGLTRARPGIDIVLAPGAAEAFRGLEVAASARKAGIDADIFTKVLDMHAPRVIEAAHDAVALQMLRDDMARVPRALWVAYGIDDASYRRYMAASHAAELREDDTRYLASLVATGISTRGIALDANGAPQLPTAFRVARAAAALKDRVGYYSTRPCCAGGDVHPSRPRGPTALDDNQPLCFVAATDRDVLRWFHHEARLEHRGLRIHENSHGTAARTLLIASLLMPLMDLAAFVEAAEASAARELAEASVMSDTESDAAASRAASLACRIHAR</sequence>
<gene>
    <name evidence="2" type="ORF">VI08_07705</name>
</gene>
<dbReference type="EMBL" id="JZRB01000015">
    <property type="protein sequence ID" value="KJV35441.1"/>
    <property type="molecule type" value="Genomic_DNA"/>
</dbReference>
<evidence type="ECO:0000313" key="2">
    <source>
        <dbReference type="EMBL" id="KJV35441.1"/>
    </source>
</evidence>
<evidence type="ECO:0000313" key="3">
    <source>
        <dbReference type="Proteomes" id="UP000033651"/>
    </source>
</evidence>
<proteinExistence type="predicted"/>
<name>A0A0F3KWA4_9GAMM</name>
<dbReference type="Proteomes" id="UP000033651">
    <property type="component" value="Unassembled WGS sequence"/>
</dbReference>
<keyword evidence="1" id="KW-0732">Signal</keyword>
<feature type="chain" id="PRO_5002463168" evidence="1">
    <location>
        <begin position="21"/>
        <end position="381"/>
    </location>
</feature>
<feature type="signal peptide" evidence="1">
    <location>
        <begin position="1"/>
        <end position="20"/>
    </location>
</feature>
<dbReference type="RefSeq" id="WP_045828992.1">
    <property type="nucleotide sequence ID" value="NZ_JZRB01000015.1"/>
</dbReference>
<accession>A0A0F3KWA4</accession>
<reference evidence="2 3" key="1">
    <citation type="submission" date="2015-03" db="EMBL/GenBank/DDBJ databases">
        <title>Draft genome sequence of Luteibacter yeojuensis strain SU11.</title>
        <authorList>
            <person name="Sulaiman J."/>
            <person name="Priya K."/>
            <person name="Chan K.-G."/>
        </authorList>
    </citation>
    <scope>NUCLEOTIDE SEQUENCE [LARGE SCALE GENOMIC DNA]</scope>
    <source>
        <strain evidence="2 3">SU11</strain>
    </source>
</reference>
<comment type="caution">
    <text evidence="2">The sequence shown here is derived from an EMBL/GenBank/DDBJ whole genome shotgun (WGS) entry which is preliminary data.</text>
</comment>
<protein>
    <submittedName>
        <fullName evidence="2">Uncharacterized protein</fullName>
    </submittedName>
</protein>
<keyword evidence="3" id="KW-1185">Reference proteome</keyword>
<dbReference type="OrthoDB" id="8577963at2"/>
<dbReference type="AlphaFoldDB" id="A0A0F3KWA4"/>
<evidence type="ECO:0000256" key="1">
    <source>
        <dbReference type="SAM" id="SignalP"/>
    </source>
</evidence>
<organism evidence="2 3">
    <name type="scientific">Luteibacter yeojuensis</name>
    <dbReference type="NCBI Taxonomy" id="345309"/>
    <lineage>
        <taxon>Bacteria</taxon>
        <taxon>Pseudomonadati</taxon>
        <taxon>Pseudomonadota</taxon>
        <taxon>Gammaproteobacteria</taxon>
        <taxon>Lysobacterales</taxon>
        <taxon>Rhodanobacteraceae</taxon>
        <taxon>Luteibacter</taxon>
    </lineage>
</organism>
<dbReference type="PATRIC" id="fig|345309.4.peg.753"/>